<organism evidence="2 3">
    <name type="scientific">Thermosporothrix hazakensis</name>
    <dbReference type="NCBI Taxonomy" id="644383"/>
    <lineage>
        <taxon>Bacteria</taxon>
        <taxon>Bacillati</taxon>
        <taxon>Chloroflexota</taxon>
        <taxon>Ktedonobacteria</taxon>
        <taxon>Ktedonobacterales</taxon>
        <taxon>Thermosporotrichaceae</taxon>
        <taxon>Thermosporothrix</taxon>
    </lineage>
</organism>
<dbReference type="Proteomes" id="UP000248806">
    <property type="component" value="Unassembled WGS sequence"/>
</dbReference>
<dbReference type="EMBL" id="QKUF01000002">
    <property type="protein sequence ID" value="PZW34400.1"/>
    <property type="molecule type" value="Genomic_DNA"/>
</dbReference>
<dbReference type="PANTHER" id="PTHR12110:SF53">
    <property type="entry name" value="BLR5974 PROTEIN"/>
    <property type="match status" value="1"/>
</dbReference>
<protein>
    <submittedName>
        <fullName evidence="2">Sugar phosphate isomerase/epimerase</fullName>
    </submittedName>
</protein>
<reference evidence="2 3" key="1">
    <citation type="submission" date="2018-06" db="EMBL/GenBank/DDBJ databases">
        <title>Genomic Encyclopedia of Archaeal and Bacterial Type Strains, Phase II (KMG-II): from individual species to whole genera.</title>
        <authorList>
            <person name="Goeker M."/>
        </authorList>
    </citation>
    <scope>NUCLEOTIDE SEQUENCE [LARGE SCALE GENOMIC DNA]</scope>
    <source>
        <strain evidence="2 3">ATCC BAA-1881</strain>
    </source>
</reference>
<dbReference type="AlphaFoldDB" id="A0A326UBE1"/>
<accession>A0A326UBE1</accession>
<dbReference type="InterPro" id="IPR050312">
    <property type="entry name" value="IolE/XylAMocC-like"/>
</dbReference>
<sequence>MTVPHARRTPSRFSVSTWSVKRVLGNPALYGVEQGFQIPLETHGKGTHTLLELPEQLVVHGIRTVEICHFHLPSLDSGYLAELRAELQRREVELFSVLIDSGDIANAATADRDLDWLTRWLDIAAELGARCARVAAGMVASDSETLARSAQNLLTLAGRAERSGLRLMTENWKELLSTPEAVHALFERLNGHVGLCLDFGNWHGETKYADLRSIAPYAESCHAKAYFSETGIDHDDYLACLELLQEAGFSGPYTLIYDDADPDEWGGLLQEMHLIQPYLQG</sequence>
<dbReference type="GO" id="GO:0016853">
    <property type="term" value="F:isomerase activity"/>
    <property type="evidence" value="ECO:0007669"/>
    <property type="project" value="UniProtKB-KW"/>
</dbReference>
<comment type="caution">
    <text evidence="2">The sequence shown here is derived from an EMBL/GenBank/DDBJ whole genome shotgun (WGS) entry which is preliminary data.</text>
</comment>
<dbReference type="SUPFAM" id="SSF51658">
    <property type="entry name" value="Xylose isomerase-like"/>
    <property type="match status" value="1"/>
</dbReference>
<evidence type="ECO:0000259" key="1">
    <source>
        <dbReference type="Pfam" id="PF01261"/>
    </source>
</evidence>
<evidence type="ECO:0000313" key="2">
    <source>
        <dbReference type="EMBL" id="PZW34400.1"/>
    </source>
</evidence>
<dbReference type="Gene3D" id="3.20.20.150">
    <property type="entry name" value="Divalent-metal-dependent TIM barrel enzymes"/>
    <property type="match status" value="1"/>
</dbReference>
<evidence type="ECO:0000313" key="3">
    <source>
        <dbReference type="Proteomes" id="UP000248806"/>
    </source>
</evidence>
<dbReference type="RefSeq" id="WP_111319910.1">
    <property type="nucleotide sequence ID" value="NZ_BIFX01000001.1"/>
</dbReference>
<dbReference type="Pfam" id="PF01261">
    <property type="entry name" value="AP_endonuc_2"/>
    <property type="match status" value="1"/>
</dbReference>
<dbReference type="PANTHER" id="PTHR12110">
    <property type="entry name" value="HYDROXYPYRUVATE ISOMERASE"/>
    <property type="match status" value="1"/>
</dbReference>
<dbReference type="InterPro" id="IPR013022">
    <property type="entry name" value="Xyl_isomerase-like_TIM-brl"/>
</dbReference>
<dbReference type="OrthoDB" id="9794305at2"/>
<gene>
    <name evidence="2" type="ORF">EI42_01237</name>
</gene>
<name>A0A326UBE1_THEHA</name>
<feature type="domain" description="Xylose isomerase-like TIM barrel" evidence="1">
    <location>
        <begin position="59"/>
        <end position="260"/>
    </location>
</feature>
<keyword evidence="2" id="KW-0413">Isomerase</keyword>
<dbReference type="InterPro" id="IPR036237">
    <property type="entry name" value="Xyl_isomerase-like_sf"/>
</dbReference>
<proteinExistence type="predicted"/>
<keyword evidence="3" id="KW-1185">Reference proteome</keyword>